<feature type="transmembrane region" description="Helical" evidence="2">
    <location>
        <begin position="175"/>
        <end position="196"/>
    </location>
</feature>
<comment type="caution">
    <text evidence="4">The sequence shown here is derived from an EMBL/GenBank/DDBJ whole genome shotgun (WGS) entry which is preliminary data.</text>
</comment>
<evidence type="ECO:0000313" key="4">
    <source>
        <dbReference type="EMBL" id="MFC5500960.1"/>
    </source>
</evidence>
<reference evidence="5" key="1">
    <citation type="journal article" date="2019" name="Int. J. Syst. Evol. Microbiol.">
        <title>The Global Catalogue of Microorganisms (GCM) 10K type strain sequencing project: providing services to taxonomists for standard genome sequencing and annotation.</title>
        <authorList>
            <consortium name="The Broad Institute Genomics Platform"/>
            <consortium name="The Broad Institute Genome Sequencing Center for Infectious Disease"/>
            <person name="Wu L."/>
            <person name="Ma J."/>
        </authorList>
    </citation>
    <scope>NUCLEOTIDE SEQUENCE [LARGE SCALE GENOMIC DNA]</scope>
    <source>
        <strain evidence="5">CGMCC 4.6997</strain>
    </source>
</reference>
<keyword evidence="2" id="KW-1133">Transmembrane helix</keyword>
<accession>A0ABW0NK40</accession>
<dbReference type="PANTHER" id="PTHR30487">
    <property type="entry name" value="TYPE 4 PREPILIN-LIKE PROTEINS LEADER PEPTIDE-PROCESSING ENZYME"/>
    <property type="match status" value="1"/>
</dbReference>
<sequence length="230" mass="22901">MPVPFLAASKTGKPVGCSGRVASLRVARGAAAGLGSSGPGGSVQEAGCGWPRSRRDPVHYGRRMIAISIVLAALAALGFGASPALLAAFAIAAVTPPLFRTDVAEHRLPNRLVVPALLAGVAGLGVGWLATGSPPQLPLLAAAGYAGLLFPLAWFGGMGMGDVKLAAALGLAAPIPTVAVLSPVLAFLLGGVAAAIQLIRRGRGGRIAFGPFLLSGYFGAILIACVARGL</sequence>
<keyword evidence="4" id="KW-0378">Hydrolase</keyword>
<evidence type="ECO:0000256" key="1">
    <source>
        <dbReference type="ARBA" id="ARBA00005801"/>
    </source>
</evidence>
<protein>
    <submittedName>
        <fullName evidence="4">Prepilin peptidase</fullName>
        <ecNumber evidence="4">3.4.23.43</ecNumber>
    </submittedName>
</protein>
<evidence type="ECO:0000256" key="2">
    <source>
        <dbReference type="SAM" id="Phobius"/>
    </source>
</evidence>
<dbReference type="EC" id="3.4.23.43" evidence="4"/>
<dbReference type="Pfam" id="PF01478">
    <property type="entry name" value="Peptidase_A24"/>
    <property type="match status" value="1"/>
</dbReference>
<dbReference type="InterPro" id="IPR050882">
    <property type="entry name" value="Prepilin_peptidase/N-MTase"/>
</dbReference>
<feature type="transmembrane region" description="Helical" evidence="2">
    <location>
        <begin position="112"/>
        <end position="130"/>
    </location>
</feature>
<feature type="transmembrane region" description="Helical" evidence="2">
    <location>
        <begin position="64"/>
        <end position="92"/>
    </location>
</feature>
<dbReference type="Proteomes" id="UP001596039">
    <property type="component" value="Unassembled WGS sequence"/>
</dbReference>
<name>A0ABW0NK40_9MICO</name>
<feature type="transmembrane region" description="Helical" evidence="2">
    <location>
        <begin position="137"/>
        <end position="155"/>
    </location>
</feature>
<feature type="transmembrane region" description="Helical" evidence="2">
    <location>
        <begin position="208"/>
        <end position="229"/>
    </location>
</feature>
<comment type="similarity">
    <text evidence="1">Belongs to the peptidase A24 family.</text>
</comment>
<organism evidence="4 5">
    <name type="scientific">Lysinimonas soli</name>
    <dbReference type="NCBI Taxonomy" id="1074233"/>
    <lineage>
        <taxon>Bacteria</taxon>
        <taxon>Bacillati</taxon>
        <taxon>Actinomycetota</taxon>
        <taxon>Actinomycetes</taxon>
        <taxon>Micrococcales</taxon>
        <taxon>Microbacteriaceae</taxon>
        <taxon>Lysinimonas</taxon>
    </lineage>
</organism>
<evidence type="ECO:0000313" key="5">
    <source>
        <dbReference type="Proteomes" id="UP001596039"/>
    </source>
</evidence>
<keyword evidence="2" id="KW-0472">Membrane</keyword>
<dbReference type="GO" id="GO:0004190">
    <property type="term" value="F:aspartic-type endopeptidase activity"/>
    <property type="evidence" value="ECO:0007669"/>
    <property type="project" value="UniProtKB-EC"/>
</dbReference>
<feature type="domain" description="Prepilin type IV endopeptidase peptidase" evidence="3">
    <location>
        <begin position="99"/>
        <end position="194"/>
    </location>
</feature>
<dbReference type="Gene3D" id="1.20.120.1220">
    <property type="match status" value="1"/>
</dbReference>
<dbReference type="InterPro" id="IPR000045">
    <property type="entry name" value="Prepilin_IV_endopep_pep"/>
</dbReference>
<proteinExistence type="inferred from homology"/>
<keyword evidence="2" id="KW-0812">Transmembrane</keyword>
<keyword evidence="5" id="KW-1185">Reference proteome</keyword>
<gene>
    <name evidence="4" type="ORF">ACFPJ4_01760</name>
</gene>
<dbReference type="EMBL" id="JBHSMG010000001">
    <property type="protein sequence ID" value="MFC5500960.1"/>
    <property type="molecule type" value="Genomic_DNA"/>
</dbReference>
<evidence type="ECO:0000259" key="3">
    <source>
        <dbReference type="Pfam" id="PF01478"/>
    </source>
</evidence>
<dbReference type="RefSeq" id="WP_386738568.1">
    <property type="nucleotide sequence ID" value="NZ_JBHSMG010000001.1"/>
</dbReference>
<dbReference type="PANTHER" id="PTHR30487:SF0">
    <property type="entry name" value="PREPILIN LEADER PEPTIDASE_N-METHYLTRANSFERASE-RELATED"/>
    <property type="match status" value="1"/>
</dbReference>